<feature type="chain" id="PRO_5021197945" description="CUB domain-containing protein" evidence="1">
    <location>
        <begin position="20"/>
        <end position="132"/>
    </location>
</feature>
<evidence type="ECO:0008006" key="4">
    <source>
        <dbReference type="Google" id="ProtNLM"/>
    </source>
</evidence>
<comment type="caution">
    <text evidence="2">The sequence shown here is derived from an EMBL/GenBank/DDBJ whole genome shotgun (WGS) entry which is preliminary data.</text>
</comment>
<proteinExistence type="predicted"/>
<evidence type="ECO:0000256" key="1">
    <source>
        <dbReference type="SAM" id="SignalP"/>
    </source>
</evidence>
<dbReference type="EMBL" id="SUNJ01004591">
    <property type="protein sequence ID" value="TPP64300.1"/>
    <property type="molecule type" value="Genomic_DNA"/>
</dbReference>
<gene>
    <name evidence="2" type="ORF">FGIG_01177</name>
</gene>
<protein>
    <recommendedName>
        <fullName evidence="4">CUB domain-containing protein</fullName>
    </recommendedName>
</protein>
<evidence type="ECO:0000313" key="2">
    <source>
        <dbReference type="EMBL" id="TPP64300.1"/>
    </source>
</evidence>
<dbReference type="AlphaFoldDB" id="A0A504Z402"/>
<keyword evidence="1" id="KW-0732">Signal</keyword>
<reference evidence="2 3" key="1">
    <citation type="submission" date="2019-04" db="EMBL/GenBank/DDBJ databases">
        <title>Annotation for the trematode Fasciola gigantica.</title>
        <authorList>
            <person name="Choi Y.-J."/>
        </authorList>
    </citation>
    <scope>NUCLEOTIDE SEQUENCE [LARGE SCALE GENOMIC DNA]</scope>
    <source>
        <strain evidence="2">Uganda_cow_1</strain>
    </source>
</reference>
<feature type="signal peptide" evidence="1">
    <location>
        <begin position="1"/>
        <end position="19"/>
    </location>
</feature>
<keyword evidence="3" id="KW-1185">Reference proteome</keyword>
<evidence type="ECO:0000313" key="3">
    <source>
        <dbReference type="Proteomes" id="UP000316759"/>
    </source>
</evidence>
<dbReference type="Proteomes" id="UP000316759">
    <property type="component" value="Unassembled WGS sequence"/>
</dbReference>
<name>A0A504Z402_FASGI</name>
<sequence length="132" mass="14475">MLNTEIYILLALVVCAVAAQEPQNGSSPSAPIVPECMGQIMPTAERKVYLAYTTESSPVCTWFVDGPNGTKVTLEIQNNFNASKPCGLSVNEDKETYMDCSQQLSYTTSSSTFIIRYNITEQNITYSVVLGE</sequence>
<accession>A0A504Z402</accession>
<organism evidence="2 3">
    <name type="scientific">Fasciola gigantica</name>
    <name type="common">Giant liver fluke</name>
    <dbReference type="NCBI Taxonomy" id="46835"/>
    <lineage>
        <taxon>Eukaryota</taxon>
        <taxon>Metazoa</taxon>
        <taxon>Spiralia</taxon>
        <taxon>Lophotrochozoa</taxon>
        <taxon>Platyhelminthes</taxon>
        <taxon>Trematoda</taxon>
        <taxon>Digenea</taxon>
        <taxon>Plagiorchiida</taxon>
        <taxon>Echinostomata</taxon>
        <taxon>Echinostomatoidea</taxon>
        <taxon>Fasciolidae</taxon>
        <taxon>Fasciola</taxon>
    </lineage>
</organism>